<evidence type="ECO:0000256" key="2">
    <source>
        <dbReference type="ARBA" id="ARBA00022475"/>
    </source>
</evidence>
<dbReference type="GO" id="GO:0005886">
    <property type="term" value="C:plasma membrane"/>
    <property type="evidence" value="ECO:0007669"/>
    <property type="project" value="UniProtKB-SubCell"/>
</dbReference>
<organism evidence="11">
    <name type="scientific">Anopheles darlingi</name>
    <name type="common">Mosquito</name>
    <dbReference type="NCBI Taxonomy" id="43151"/>
    <lineage>
        <taxon>Eukaryota</taxon>
        <taxon>Metazoa</taxon>
        <taxon>Ecdysozoa</taxon>
        <taxon>Arthropoda</taxon>
        <taxon>Hexapoda</taxon>
        <taxon>Insecta</taxon>
        <taxon>Pterygota</taxon>
        <taxon>Neoptera</taxon>
        <taxon>Endopterygota</taxon>
        <taxon>Diptera</taxon>
        <taxon>Nematocera</taxon>
        <taxon>Culicoidea</taxon>
        <taxon>Culicidae</taxon>
        <taxon>Anophelinae</taxon>
        <taxon>Anopheles</taxon>
    </lineage>
</organism>
<evidence type="ECO:0000256" key="10">
    <source>
        <dbReference type="SAM" id="Phobius"/>
    </source>
</evidence>
<dbReference type="GO" id="GO:0004984">
    <property type="term" value="F:olfactory receptor activity"/>
    <property type="evidence" value="ECO:0007669"/>
    <property type="project" value="InterPro"/>
</dbReference>
<dbReference type="AlphaFoldDB" id="W5JWU7"/>
<dbReference type="eggNOG" id="ENOG502SSXX">
    <property type="taxonomic scope" value="Eukaryota"/>
</dbReference>
<dbReference type="STRING" id="43151.W5JWU7"/>
<evidence type="ECO:0000256" key="6">
    <source>
        <dbReference type="ARBA" id="ARBA00022989"/>
    </source>
</evidence>
<proteinExistence type="predicted"/>
<feature type="transmembrane region" description="Helical" evidence="10">
    <location>
        <begin position="293"/>
        <end position="314"/>
    </location>
</feature>
<dbReference type="FunCoup" id="W5JWU7">
    <property type="interactions" value="5"/>
</dbReference>
<keyword evidence="13" id="KW-1185">Reference proteome</keyword>
<dbReference type="InterPro" id="IPR004117">
    <property type="entry name" value="7tm6_olfct_rcpt"/>
</dbReference>
<dbReference type="Pfam" id="PF02949">
    <property type="entry name" value="7tm_6"/>
    <property type="match status" value="1"/>
</dbReference>
<keyword evidence="6 10" id="KW-1133">Transmembrane helix</keyword>
<dbReference type="PANTHER" id="PTHR21137">
    <property type="entry name" value="ODORANT RECEPTOR"/>
    <property type="match status" value="1"/>
</dbReference>
<dbReference type="HOGENOM" id="CLU_033399_6_2_1"/>
<keyword evidence="8 11" id="KW-0675">Receptor</keyword>
<dbReference type="EnsemblMetazoa" id="ADAC000606-RA">
    <property type="protein sequence ID" value="ADAC000606-PA"/>
    <property type="gene ID" value="ADAC000606"/>
</dbReference>
<keyword evidence="9" id="KW-0807">Transducer</keyword>
<sequence>MSSLWPRDLPDELYITYQFDNLRFIGIYPGFSKAPFWQRLGLYVLDLFCVLQHIAIACDLLEFREDIERFGDDICLLTAFTLVLGKRWFCRFYIDDLLDFVEQLSLGFDHYRHREQQYVQQLLSHHRLESLIAYMGRMLSIVLFLAMVAHGLLSNGFILRAKYPFSTDSFLTCGAVFLSQMLFDGYSILTIMLVDLFTILVLSQLSLHFQLLSMDFANIGRVLPATVHGPLCRDEAVLAHIRELVLRHQNLLDFGTQVMKMYDSNLMGQFVASIIVICMSAFELLLAQGNVTLVIRFGMFMVCTFFQILVWCFFGDLIAQKSLSICDGIANCNWIVLDDRQKKDLSFIVMRAQKPFIIDVYRLFPLTYETFLAILSRSYSMFTVMMEMIE</sequence>
<evidence type="ECO:0000313" key="12">
    <source>
        <dbReference type="EnsemblMetazoa" id="ADAC000606-PA"/>
    </source>
</evidence>
<reference evidence="11" key="2">
    <citation type="submission" date="2010-05" db="EMBL/GenBank/DDBJ databases">
        <authorList>
            <person name="Almeida L.G."/>
            <person name="Nicolas M.F."/>
            <person name="Souza R.C."/>
            <person name="Vasconcelos A.T.R."/>
        </authorList>
    </citation>
    <scope>NUCLEOTIDE SEQUENCE</scope>
</reference>
<evidence type="ECO:0000256" key="7">
    <source>
        <dbReference type="ARBA" id="ARBA00023136"/>
    </source>
</evidence>
<evidence type="ECO:0000313" key="13">
    <source>
        <dbReference type="Proteomes" id="UP000000673"/>
    </source>
</evidence>
<evidence type="ECO:0000313" key="11">
    <source>
        <dbReference type="EMBL" id="ETN67579.1"/>
    </source>
</evidence>
<dbReference type="EMBL" id="ADMH02000153">
    <property type="protein sequence ID" value="ETN67579.1"/>
    <property type="molecule type" value="Genomic_DNA"/>
</dbReference>
<dbReference type="GO" id="GO:0005549">
    <property type="term" value="F:odorant binding"/>
    <property type="evidence" value="ECO:0007669"/>
    <property type="project" value="InterPro"/>
</dbReference>
<evidence type="ECO:0000256" key="1">
    <source>
        <dbReference type="ARBA" id="ARBA00004651"/>
    </source>
</evidence>
<dbReference type="PANTHER" id="PTHR21137:SF35">
    <property type="entry name" value="ODORANT RECEPTOR 19A-RELATED"/>
    <property type="match status" value="1"/>
</dbReference>
<feature type="transmembrane region" description="Helical" evidence="10">
    <location>
        <begin position="188"/>
        <end position="207"/>
    </location>
</feature>
<evidence type="ECO:0000256" key="5">
    <source>
        <dbReference type="ARBA" id="ARBA00022725"/>
    </source>
</evidence>
<dbReference type="Proteomes" id="UP000000673">
    <property type="component" value="Unassembled WGS sequence"/>
</dbReference>
<evidence type="ECO:0000256" key="3">
    <source>
        <dbReference type="ARBA" id="ARBA00022606"/>
    </source>
</evidence>
<evidence type="ECO:0000256" key="4">
    <source>
        <dbReference type="ARBA" id="ARBA00022692"/>
    </source>
</evidence>
<keyword evidence="2" id="KW-1003">Cell membrane</keyword>
<reference evidence="12" key="4">
    <citation type="submission" date="2015-06" db="UniProtKB">
        <authorList>
            <consortium name="EnsemblMetazoa"/>
        </authorList>
    </citation>
    <scope>IDENTIFICATION</scope>
</reference>
<keyword evidence="4 10" id="KW-0812">Transmembrane</keyword>
<keyword evidence="5" id="KW-0552">Olfaction</keyword>
<comment type="subcellular location">
    <subcellularLocation>
        <location evidence="1">Cell membrane</location>
        <topology evidence="1">Multi-pass membrane protein</topology>
    </subcellularLocation>
</comment>
<protein>
    <submittedName>
        <fullName evidence="11">Putative odorant receptor</fullName>
    </submittedName>
</protein>
<feature type="transmembrane region" description="Helical" evidence="10">
    <location>
        <begin position="131"/>
        <end position="153"/>
    </location>
</feature>
<dbReference type="GO" id="GO:0007165">
    <property type="term" value="P:signal transduction"/>
    <property type="evidence" value="ECO:0007669"/>
    <property type="project" value="UniProtKB-KW"/>
</dbReference>
<reference evidence="11" key="3">
    <citation type="journal article" date="2013" name="Nucleic Acids Res.">
        <title>The genome of Anopheles darlingi, the main neotropical malaria vector.</title>
        <authorList>
            <person name="Marinotti O."/>
            <person name="Cerqueira G.C."/>
            <person name="de Almeida L.G."/>
            <person name="Ferro M.I."/>
            <person name="Loreto E.L."/>
            <person name="Zaha A."/>
            <person name="Teixeira S.M."/>
            <person name="Wespiser A.R."/>
            <person name="Almeida E Silva A."/>
            <person name="Schlindwein A.D."/>
            <person name="Pacheco A.C."/>
            <person name="Silva A.L."/>
            <person name="Graveley B.R."/>
            <person name="Walenz B.P."/>
            <person name="Lima Bde A."/>
            <person name="Ribeiro C.A."/>
            <person name="Nunes-Silva C.G."/>
            <person name="de Carvalho C.R."/>
            <person name="Soares C.M."/>
            <person name="de Menezes C.B."/>
            <person name="Matiolli C."/>
            <person name="Caffrey D."/>
            <person name="Araujo D.A."/>
            <person name="de Oliveira D.M."/>
            <person name="Golenbock D."/>
            <person name="Grisard E.C."/>
            <person name="Fantinatti-Garboggini F."/>
            <person name="de Carvalho F.M."/>
            <person name="Barcellos F.G."/>
            <person name="Prosdocimi F."/>
            <person name="May G."/>
            <person name="Azevedo Junior G.M."/>
            <person name="Guimaraes G.M."/>
            <person name="Goldman G.H."/>
            <person name="Padilha I.Q."/>
            <person name="Batista Jda S."/>
            <person name="Ferro J.A."/>
            <person name="Ribeiro J.M."/>
            <person name="Fietto J.L."/>
            <person name="Dabbas K.M."/>
            <person name="Cerdeira L."/>
            <person name="Agnez-Lima L.F."/>
            <person name="Brocchi M."/>
            <person name="de Carvalho M.O."/>
            <person name="Teixeira Mde M."/>
            <person name="Diniz Maia Mde M."/>
            <person name="Goldman M.H."/>
            <person name="Cruz Schneider M.P."/>
            <person name="Felipe M.S."/>
            <person name="Hungria M."/>
            <person name="Nicolas M.F."/>
            <person name="Pereira M."/>
            <person name="Montes M.A."/>
            <person name="Cantao M.E."/>
            <person name="Vincentz M."/>
            <person name="Rafael M.S."/>
            <person name="Silverman N."/>
            <person name="Stoco P.H."/>
            <person name="Souza R.C."/>
            <person name="Vicentini R."/>
            <person name="Gazzinelli R.T."/>
            <person name="Neves Rde O."/>
            <person name="Silva R."/>
            <person name="Astolfi-Filho S."/>
            <person name="Maciel T.E."/>
            <person name="Urmenyi T.P."/>
            <person name="Tadei W.P."/>
            <person name="Camargo E.P."/>
            <person name="de Vasconcelos A.T."/>
        </authorList>
    </citation>
    <scope>NUCLEOTIDE SEQUENCE</scope>
</reference>
<reference evidence="11 13" key="1">
    <citation type="journal article" date="2010" name="BMC Genomics">
        <title>Combination of measures distinguishes pre-miRNAs from other stem-loops in the genome of the newly sequenced Anopheles darlingi.</title>
        <authorList>
            <person name="Mendes N.D."/>
            <person name="Freitas A.T."/>
            <person name="Vasconcelos A.T."/>
            <person name="Sagot M.F."/>
        </authorList>
    </citation>
    <scope>NUCLEOTIDE SEQUENCE</scope>
</reference>
<evidence type="ECO:0000256" key="9">
    <source>
        <dbReference type="ARBA" id="ARBA00023224"/>
    </source>
</evidence>
<dbReference type="VEuPathDB" id="VectorBase:ADAC000606"/>
<feature type="transmembrane region" description="Helical" evidence="10">
    <location>
        <begin position="266"/>
        <end position="287"/>
    </location>
</feature>
<keyword evidence="3" id="KW-0716">Sensory transduction</keyword>
<dbReference type="OMA" id="FTLGTYM"/>
<accession>W5JWU7</accession>
<name>W5JWU7_ANODA</name>
<gene>
    <name evidence="11" type="ORF">AND_000606</name>
</gene>
<evidence type="ECO:0000256" key="8">
    <source>
        <dbReference type="ARBA" id="ARBA00023170"/>
    </source>
</evidence>
<keyword evidence="7 10" id="KW-0472">Membrane</keyword>